<comment type="caution">
    <text evidence="16">The sequence shown here is derived from an EMBL/GenBank/DDBJ whole genome shotgun (WGS) entry which is preliminary data.</text>
</comment>
<dbReference type="InterPro" id="IPR027078">
    <property type="entry name" value="snRNP-E"/>
</dbReference>
<organism evidence="16 17">
    <name type="scientific">Pieris macdunnoughi</name>
    <dbReference type="NCBI Taxonomy" id="345717"/>
    <lineage>
        <taxon>Eukaryota</taxon>
        <taxon>Metazoa</taxon>
        <taxon>Ecdysozoa</taxon>
        <taxon>Arthropoda</taxon>
        <taxon>Hexapoda</taxon>
        <taxon>Insecta</taxon>
        <taxon>Pterygota</taxon>
        <taxon>Neoptera</taxon>
        <taxon>Endopterygota</taxon>
        <taxon>Lepidoptera</taxon>
        <taxon>Glossata</taxon>
        <taxon>Ditrysia</taxon>
        <taxon>Papilionoidea</taxon>
        <taxon>Pieridae</taxon>
        <taxon>Pierinae</taxon>
        <taxon>Pieris</taxon>
    </lineage>
</organism>
<dbReference type="InterPro" id="IPR001163">
    <property type="entry name" value="Sm_dom_euk/arc"/>
</dbReference>
<dbReference type="AlphaFoldDB" id="A0A821T430"/>
<evidence type="ECO:0000256" key="11">
    <source>
        <dbReference type="ARBA" id="ARBA00030143"/>
    </source>
</evidence>
<keyword evidence="9" id="KW-0539">Nucleus</keyword>
<dbReference type="PANTHER" id="PTHR24410:SF34">
    <property type="entry name" value="LD40565P"/>
    <property type="match status" value="1"/>
</dbReference>
<evidence type="ECO:0000256" key="4">
    <source>
        <dbReference type="ARBA" id="ARBA00022490"/>
    </source>
</evidence>
<evidence type="ECO:0000313" key="16">
    <source>
        <dbReference type="EMBL" id="CAF4864384.1"/>
    </source>
</evidence>
<keyword evidence="10" id="KW-0687">Ribonucleoprotein</keyword>
<dbReference type="SMART" id="SM00651">
    <property type="entry name" value="Sm"/>
    <property type="match status" value="1"/>
</dbReference>
<comment type="similarity">
    <text evidence="3">Belongs to the snRNP Sm proteins family.</text>
</comment>
<evidence type="ECO:0000256" key="10">
    <source>
        <dbReference type="ARBA" id="ARBA00023274"/>
    </source>
</evidence>
<gene>
    <name evidence="16" type="ORF">PMACD_LOCUS8187</name>
</gene>
<feature type="domain" description="BTB" evidence="14">
    <location>
        <begin position="36"/>
        <end position="116"/>
    </location>
</feature>
<evidence type="ECO:0000256" key="8">
    <source>
        <dbReference type="ARBA" id="ARBA00023187"/>
    </source>
</evidence>
<evidence type="ECO:0000256" key="2">
    <source>
        <dbReference type="ARBA" id="ARBA00004514"/>
    </source>
</evidence>
<evidence type="ECO:0000259" key="15">
    <source>
        <dbReference type="PROSITE" id="PS51886"/>
    </source>
</evidence>
<dbReference type="InterPro" id="IPR000210">
    <property type="entry name" value="BTB/POZ_dom"/>
</dbReference>
<dbReference type="PANTHER" id="PTHR24410">
    <property type="entry name" value="HL07962P-RELATED"/>
    <property type="match status" value="1"/>
</dbReference>
<dbReference type="PROSITE" id="PS51886">
    <property type="entry name" value="TLDC"/>
    <property type="match status" value="1"/>
</dbReference>
<dbReference type="CDD" id="cd01718">
    <property type="entry name" value="Sm_E"/>
    <property type="match status" value="1"/>
</dbReference>
<dbReference type="Gene3D" id="2.30.30.100">
    <property type="match status" value="1"/>
</dbReference>
<dbReference type="Gene3D" id="3.30.710.10">
    <property type="entry name" value="Potassium Channel Kv1.1, Chain A"/>
    <property type="match status" value="1"/>
</dbReference>
<dbReference type="SMART" id="SM00875">
    <property type="entry name" value="BACK"/>
    <property type="match status" value="1"/>
</dbReference>
<dbReference type="GO" id="GO:0003723">
    <property type="term" value="F:RNA binding"/>
    <property type="evidence" value="ECO:0007669"/>
    <property type="project" value="UniProtKB-KW"/>
</dbReference>
<feature type="domain" description="TLDc" evidence="15">
    <location>
        <begin position="385"/>
        <end position="555"/>
    </location>
</feature>
<comment type="subcellular location">
    <subcellularLocation>
        <location evidence="2">Cytoplasm</location>
        <location evidence="2">Cytosol</location>
    </subcellularLocation>
    <subcellularLocation>
        <location evidence="1">Nucleus</location>
    </subcellularLocation>
</comment>
<evidence type="ECO:0000256" key="5">
    <source>
        <dbReference type="ARBA" id="ARBA00022664"/>
    </source>
</evidence>
<dbReference type="SUPFAM" id="SSF50182">
    <property type="entry name" value="Sm-like ribonucleoproteins"/>
    <property type="match status" value="1"/>
</dbReference>
<evidence type="ECO:0000256" key="13">
    <source>
        <dbReference type="ARBA" id="ARBA00071875"/>
    </source>
</evidence>
<dbReference type="Gene3D" id="1.25.40.420">
    <property type="match status" value="1"/>
</dbReference>
<sequence>MANRVTGTCCTASVERAGLPGLLRDLQRLSEDQDSADIVFILGTSEEKVFAHKIILIARCKSFQNTKRGEVCRIPGCTVTPSVGAQPTPVRMSHVQPETFRLFIQYVYTGKLLLQDSRVFEMMTLAADLGVEDLRAACEDHVTSTLSVESACTLLAAALEIQDRPGPPKVQKVMVQPINLIFRYLQNRSRVQIWLYENVNLRVEGHIVGFDEYMNIVLDEAEEVHMKTKNRKQIGRGKSASSFMERCIAFIGDNAAECVKTNAFLNLPKEALVKLISSDFLCLEEEEVWRCGLAWAKQRAGVTQPTAHWTEEERARVCHHLAPLMHHIRLLLIDSAVFAEEVEPTGAVPMELSLERYRRAALHAARADPDKLTQPRLAVNMFAGSVILQQDKSGFQTVINSWCGTPKQCWRLVFRASTHGFSAQAFHSHCDGISPVLLLVQLSRGPVIGGWCETGWASGAGGGAGGYIPAERGLLFALTDPPALYTLTKKAFALCYHPECGPIFGAGADLLISNNCNTNSESYSNLHSYGDSLSPASLTPEYSFTVRDYEIFTIKHN</sequence>
<evidence type="ECO:0000256" key="3">
    <source>
        <dbReference type="ARBA" id="ARBA00006850"/>
    </source>
</evidence>
<keyword evidence="5" id="KW-0507">mRNA processing</keyword>
<dbReference type="InterPro" id="IPR010920">
    <property type="entry name" value="LSM_dom_sf"/>
</dbReference>
<keyword evidence="7" id="KW-0694">RNA-binding</keyword>
<evidence type="ECO:0000256" key="1">
    <source>
        <dbReference type="ARBA" id="ARBA00004123"/>
    </source>
</evidence>
<reference evidence="16" key="1">
    <citation type="submission" date="2021-02" db="EMBL/GenBank/DDBJ databases">
        <authorList>
            <person name="Steward A R."/>
        </authorList>
    </citation>
    <scope>NUCLEOTIDE SEQUENCE</scope>
</reference>
<dbReference type="InterPro" id="IPR011705">
    <property type="entry name" value="BACK"/>
</dbReference>
<dbReference type="Proteomes" id="UP000663880">
    <property type="component" value="Unassembled WGS sequence"/>
</dbReference>
<dbReference type="GO" id="GO:0005681">
    <property type="term" value="C:spliceosomal complex"/>
    <property type="evidence" value="ECO:0007669"/>
    <property type="project" value="UniProtKB-KW"/>
</dbReference>
<dbReference type="EMBL" id="CAJOBZ010000021">
    <property type="protein sequence ID" value="CAF4864384.1"/>
    <property type="molecule type" value="Genomic_DNA"/>
</dbReference>
<evidence type="ECO:0000259" key="14">
    <source>
        <dbReference type="PROSITE" id="PS50097"/>
    </source>
</evidence>
<dbReference type="InterPro" id="IPR011333">
    <property type="entry name" value="SKP1/BTB/POZ_sf"/>
</dbReference>
<dbReference type="FunFam" id="2.30.30.100:FF:000013">
    <property type="entry name" value="Small nuclear ribonucleoprotein E"/>
    <property type="match status" value="1"/>
</dbReference>
<name>A0A821T430_9NEOP</name>
<dbReference type="PROSITE" id="PS50097">
    <property type="entry name" value="BTB"/>
    <property type="match status" value="1"/>
</dbReference>
<keyword evidence="4" id="KW-0963">Cytoplasm</keyword>
<dbReference type="GO" id="GO:0000398">
    <property type="term" value="P:mRNA splicing, via spliceosome"/>
    <property type="evidence" value="ECO:0007669"/>
    <property type="project" value="InterPro"/>
</dbReference>
<keyword evidence="8" id="KW-0508">mRNA splicing</keyword>
<dbReference type="Pfam" id="PF00651">
    <property type="entry name" value="BTB"/>
    <property type="match status" value="1"/>
</dbReference>
<evidence type="ECO:0000256" key="6">
    <source>
        <dbReference type="ARBA" id="ARBA00022728"/>
    </source>
</evidence>
<dbReference type="SMART" id="SM00584">
    <property type="entry name" value="TLDc"/>
    <property type="match status" value="1"/>
</dbReference>
<dbReference type="InterPro" id="IPR051481">
    <property type="entry name" value="BTB-POZ/Galectin-3-binding"/>
</dbReference>
<comment type="function">
    <text evidence="12">Plays a role in pre-mRNA splicing as a core component of the spliceosomal U1, U2, U4 and U5 small nuclear ribonucleoproteins (snRNPs), the building blocks of the spliceosome.</text>
</comment>
<dbReference type="SUPFAM" id="SSF54695">
    <property type="entry name" value="POZ domain"/>
    <property type="match status" value="1"/>
</dbReference>
<dbReference type="Pfam" id="PF07534">
    <property type="entry name" value="TLD"/>
    <property type="match status" value="1"/>
</dbReference>
<keyword evidence="6" id="KW-0747">Spliceosome</keyword>
<dbReference type="SMART" id="SM00225">
    <property type="entry name" value="BTB"/>
    <property type="match status" value="1"/>
</dbReference>
<dbReference type="Pfam" id="PF07707">
    <property type="entry name" value="BACK"/>
    <property type="match status" value="1"/>
</dbReference>
<evidence type="ECO:0000256" key="9">
    <source>
        <dbReference type="ARBA" id="ARBA00023242"/>
    </source>
</evidence>
<evidence type="ECO:0000313" key="17">
    <source>
        <dbReference type="Proteomes" id="UP000663880"/>
    </source>
</evidence>
<accession>A0A821T430</accession>
<dbReference type="OrthoDB" id="25620at2759"/>
<protein>
    <recommendedName>
        <fullName evidence="13">Probable small nuclear ribonucleoprotein E</fullName>
    </recommendedName>
    <alternativeName>
        <fullName evidence="11">Sm protein E</fullName>
    </alternativeName>
</protein>
<dbReference type="Pfam" id="PF01423">
    <property type="entry name" value="LSM"/>
    <property type="match status" value="1"/>
</dbReference>
<dbReference type="InterPro" id="IPR006571">
    <property type="entry name" value="TLDc_dom"/>
</dbReference>
<keyword evidence="17" id="KW-1185">Reference proteome</keyword>
<proteinExistence type="inferred from homology"/>
<dbReference type="GO" id="GO:0005829">
    <property type="term" value="C:cytosol"/>
    <property type="evidence" value="ECO:0007669"/>
    <property type="project" value="UniProtKB-SubCell"/>
</dbReference>
<evidence type="ECO:0000256" key="12">
    <source>
        <dbReference type="ARBA" id="ARBA00058057"/>
    </source>
</evidence>
<evidence type="ECO:0000256" key="7">
    <source>
        <dbReference type="ARBA" id="ARBA00022884"/>
    </source>
</evidence>